<dbReference type="PATRIC" id="fig|1423754.3.peg.1603"/>
<keyword evidence="3" id="KW-1185">Reference proteome</keyword>
<dbReference type="AlphaFoldDB" id="A0A0R1YEZ4"/>
<dbReference type="PANTHER" id="PTHR37299">
    <property type="entry name" value="TRANSCRIPTIONAL REGULATOR-RELATED"/>
    <property type="match status" value="1"/>
</dbReference>
<name>A0A0R1YEZ4_9LACO</name>
<evidence type="ECO:0000259" key="1">
    <source>
        <dbReference type="PROSITE" id="PS50930"/>
    </source>
</evidence>
<dbReference type="Gene3D" id="2.40.50.1020">
    <property type="entry name" value="LytTr DNA-binding domain"/>
    <property type="match status" value="1"/>
</dbReference>
<sequence length="152" mass="17879">MKVKLEINPDCKETEVTISAAKMDAEIEKLYKMLQDGEKNLSQIEGFKDNVSYYLNLSEILFFETDSKVVMAHTAKNAYQVKYKLYELEDILGSNFMRVAKSTILNLDQIHAITRSISNCQIQFQDSYKTVYVSRHYYRDLRNRLDERRQLS</sequence>
<dbReference type="eggNOG" id="COG3279">
    <property type="taxonomic scope" value="Bacteria"/>
</dbReference>
<dbReference type="RefSeq" id="WP_025080025.1">
    <property type="nucleotide sequence ID" value="NZ_AZGI01000005.1"/>
</dbReference>
<dbReference type="GO" id="GO:0003677">
    <property type="term" value="F:DNA binding"/>
    <property type="evidence" value="ECO:0007669"/>
    <property type="project" value="InterPro"/>
</dbReference>
<reference evidence="2 3" key="1">
    <citation type="journal article" date="2015" name="Genome Announc.">
        <title>Expanding the biotechnology potential of lactobacilli through comparative genomics of 213 strains and associated genera.</title>
        <authorList>
            <person name="Sun Z."/>
            <person name="Harris H.M."/>
            <person name="McCann A."/>
            <person name="Guo C."/>
            <person name="Argimon S."/>
            <person name="Zhang W."/>
            <person name="Yang X."/>
            <person name="Jeffery I.B."/>
            <person name="Cooney J.C."/>
            <person name="Kagawa T.F."/>
            <person name="Liu W."/>
            <person name="Song Y."/>
            <person name="Salvetti E."/>
            <person name="Wrobel A."/>
            <person name="Rasinkangas P."/>
            <person name="Parkhill J."/>
            <person name="Rea M.C."/>
            <person name="O'Sullivan O."/>
            <person name="Ritari J."/>
            <person name="Douillard F.P."/>
            <person name="Paul Ross R."/>
            <person name="Yang R."/>
            <person name="Briner A.E."/>
            <person name="Felis G.E."/>
            <person name="de Vos W.M."/>
            <person name="Barrangou R."/>
            <person name="Klaenhammer T.R."/>
            <person name="Caufield P.W."/>
            <person name="Cui Y."/>
            <person name="Zhang H."/>
            <person name="O'Toole P.W."/>
        </authorList>
    </citation>
    <scope>NUCLEOTIDE SEQUENCE [LARGE SCALE GENOMIC DNA]</scope>
    <source>
        <strain evidence="2 3">DSM 5661</strain>
    </source>
</reference>
<dbReference type="InterPro" id="IPR046947">
    <property type="entry name" value="LytR-like"/>
</dbReference>
<dbReference type="GO" id="GO:0000156">
    <property type="term" value="F:phosphorelay response regulator activity"/>
    <property type="evidence" value="ECO:0007669"/>
    <property type="project" value="InterPro"/>
</dbReference>
<dbReference type="PANTHER" id="PTHR37299:SF4">
    <property type="entry name" value="TRANSCRIPTIONAL REGULATOR"/>
    <property type="match status" value="1"/>
</dbReference>
<evidence type="ECO:0000313" key="2">
    <source>
        <dbReference type="EMBL" id="KRM40914.1"/>
    </source>
</evidence>
<accession>A0A0R1YEZ4</accession>
<proteinExistence type="predicted"/>
<gene>
    <name evidence="2" type="ORF">FC39_GL001558</name>
</gene>
<dbReference type="OrthoDB" id="9808614at2"/>
<evidence type="ECO:0000313" key="3">
    <source>
        <dbReference type="Proteomes" id="UP000051223"/>
    </source>
</evidence>
<comment type="caution">
    <text evidence="2">The sequence shown here is derived from an EMBL/GenBank/DDBJ whole genome shotgun (WGS) entry which is preliminary data.</text>
</comment>
<dbReference type="EMBL" id="AZGI01000005">
    <property type="protein sequence ID" value="KRM40914.1"/>
    <property type="molecule type" value="Genomic_DNA"/>
</dbReference>
<dbReference type="SMART" id="SM00850">
    <property type="entry name" value="LytTR"/>
    <property type="match status" value="1"/>
</dbReference>
<organism evidence="2 3">
    <name type="scientific">Lactobacillus hamsteri DSM 5661 = JCM 6256</name>
    <dbReference type="NCBI Taxonomy" id="1423754"/>
    <lineage>
        <taxon>Bacteria</taxon>
        <taxon>Bacillati</taxon>
        <taxon>Bacillota</taxon>
        <taxon>Bacilli</taxon>
        <taxon>Lactobacillales</taxon>
        <taxon>Lactobacillaceae</taxon>
        <taxon>Lactobacillus</taxon>
    </lineage>
</organism>
<dbReference type="Proteomes" id="UP000051223">
    <property type="component" value="Unassembled WGS sequence"/>
</dbReference>
<dbReference type="STRING" id="1423754.FC39_GL001558"/>
<feature type="domain" description="HTH LytTR-type" evidence="1">
    <location>
        <begin position="44"/>
        <end position="147"/>
    </location>
</feature>
<dbReference type="PROSITE" id="PS50930">
    <property type="entry name" value="HTH_LYTTR"/>
    <property type="match status" value="1"/>
</dbReference>
<protein>
    <submittedName>
        <fullName evidence="2">Response regulator</fullName>
    </submittedName>
</protein>
<dbReference type="InterPro" id="IPR007492">
    <property type="entry name" value="LytTR_DNA-bd_dom"/>
</dbReference>
<dbReference type="Pfam" id="PF04397">
    <property type="entry name" value="LytTR"/>
    <property type="match status" value="1"/>
</dbReference>